<protein>
    <submittedName>
        <fullName evidence="2">Carbohydrate sulfotransferase 15</fullName>
    </submittedName>
</protein>
<dbReference type="InterPro" id="IPR027417">
    <property type="entry name" value="P-loop_NTPase"/>
</dbReference>
<dbReference type="GO" id="GO:0050659">
    <property type="term" value="F:N-acetylgalactosamine 4-sulfate 6-O-sulfotransferase activity"/>
    <property type="evidence" value="ECO:0007669"/>
    <property type="project" value="TreeGrafter"/>
</dbReference>
<keyword evidence="3" id="KW-1185">Reference proteome</keyword>
<evidence type="ECO:0000313" key="2">
    <source>
        <dbReference type="EMBL" id="KAJ8047204.1"/>
    </source>
</evidence>
<dbReference type="SUPFAM" id="SSF52540">
    <property type="entry name" value="P-loop containing nucleoside triphosphate hydrolases"/>
    <property type="match status" value="1"/>
</dbReference>
<dbReference type="InterPro" id="IPR000863">
    <property type="entry name" value="Sulfotransferase_dom"/>
</dbReference>
<dbReference type="OrthoDB" id="8068875at2759"/>
<organism evidence="2 3">
    <name type="scientific">Holothuria leucospilota</name>
    <name type="common">Black long sea cucumber</name>
    <name type="synonym">Mertensiothuria leucospilota</name>
    <dbReference type="NCBI Taxonomy" id="206669"/>
    <lineage>
        <taxon>Eukaryota</taxon>
        <taxon>Metazoa</taxon>
        <taxon>Echinodermata</taxon>
        <taxon>Eleutherozoa</taxon>
        <taxon>Echinozoa</taxon>
        <taxon>Holothuroidea</taxon>
        <taxon>Aspidochirotacea</taxon>
        <taxon>Aspidochirotida</taxon>
        <taxon>Holothuriidae</taxon>
        <taxon>Holothuria</taxon>
    </lineage>
</organism>
<evidence type="ECO:0000259" key="1">
    <source>
        <dbReference type="Pfam" id="PF00685"/>
    </source>
</evidence>
<name>A0A9Q1HHV1_HOLLE</name>
<dbReference type="Pfam" id="PF00685">
    <property type="entry name" value="Sulfotransfer_1"/>
    <property type="match status" value="1"/>
</dbReference>
<dbReference type="PANTHER" id="PTHR15723">
    <property type="entry name" value="CARBOHYDRATE SULFOTRANSFERASE 15"/>
    <property type="match status" value="1"/>
</dbReference>
<dbReference type="PANTHER" id="PTHR15723:SF0">
    <property type="entry name" value="CARBOHYDRATE SULFOTRANSFERASE 15"/>
    <property type="match status" value="1"/>
</dbReference>
<proteinExistence type="predicted"/>
<feature type="domain" description="Sulfotransferase" evidence="1">
    <location>
        <begin position="25"/>
        <end position="154"/>
    </location>
</feature>
<dbReference type="AlphaFoldDB" id="A0A9Q1HHV1"/>
<dbReference type="InterPro" id="IPR052654">
    <property type="entry name" value="CS_Sulfotransferase"/>
</dbReference>
<dbReference type="Gene3D" id="3.40.50.300">
    <property type="entry name" value="P-loop containing nucleotide triphosphate hydrolases"/>
    <property type="match status" value="1"/>
</dbReference>
<accession>A0A9Q1HHV1</accession>
<dbReference type="EMBL" id="JAIZAY010000002">
    <property type="protein sequence ID" value="KAJ8047204.1"/>
    <property type="molecule type" value="Genomic_DNA"/>
</dbReference>
<dbReference type="Proteomes" id="UP001152320">
    <property type="component" value="Chromosome 2"/>
</dbReference>
<reference evidence="2" key="1">
    <citation type="submission" date="2021-10" db="EMBL/GenBank/DDBJ databases">
        <title>Tropical sea cucumber genome reveals ecological adaptation and Cuvierian tubules defense mechanism.</title>
        <authorList>
            <person name="Chen T."/>
        </authorList>
    </citation>
    <scope>NUCLEOTIDE SEQUENCE</scope>
    <source>
        <strain evidence="2">Nanhai2018</strain>
        <tissue evidence="2">Muscle</tissue>
    </source>
</reference>
<evidence type="ECO:0000313" key="3">
    <source>
        <dbReference type="Proteomes" id="UP001152320"/>
    </source>
</evidence>
<gene>
    <name evidence="2" type="ORF">HOLleu_06145</name>
</gene>
<dbReference type="GO" id="GO:0019319">
    <property type="term" value="P:hexose biosynthetic process"/>
    <property type="evidence" value="ECO:0007669"/>
    <property type="project" value="TreeGrafter"/>
</dbReference>
<comment type="caution">
    <text evidence="2">The sequence shown here is derived from an EMBL/GenBank/DDBJ whole genome shotgun (WGS) entry which is preliminary data.</text>
</comment>
<sequence>MWESFYPEYHKVGPPYVTADVIQAILPNAKLLVSFRDPTARLFSGYVYFNLKREKTASAKAFHDKVVSELSWFKTCTSNRSIRACAYSARDGVRIHVGLYSVYTKDWLERFPPDQLMFLKLEEWGSNCTGILPKIYKFLEVSTLTSSRIQEICSWKTRNANAKNLEAVGPMLNKTRDLLRKFYRPFVKELADMLNDTRFLWDYLDS</sequence>